<dbReference type="GO" id="GO:0006260">
    <property type="term" value="P:DNA replication"/>
    <property type="evidence" value="ECO:0007669"/>
    <property type="project" value="UniProtKB-KW"/>
</dbReference>
<dbReference type="Proteomes" id="UP000605846">
    <property type="component" value="Unassembled WGS sequence"/>
</dbReference>
<evidence type="ECO:0000256" key="6">
    <source>
        <dbReference type="ARBA" id="ARBA00022932"/>
    </source>
</evidence>
<keyword evidence="5" id="KW-0235">DNA replication</keyword>
<keyword evidence="7" id="KW-0238">DNA-binding</keyword>
<gene>
    <name evidence="10" type="ORF">EC973_007444</name>
</gene>
<evidence type="ECO:0000259" key="9">
    <source>
        <dbReference type="Pfam" id="PF03175"/>
    </source>
</evidence>
<dbReference type="InterPro" id="IPR004868">
    <property type="entry name" value="DNA-dir_DNA_pol_B_mt/vir"/>
</dbReference>
<sequence length="184" mass="21403">MAMLNPMPYEFLGVRHKPNLNNFFGFIYAKVTVPSSVKVPVLPWKDPETEDTIYPRGFFTGHYFSEELKAVEKLGYKVECYIGYEFSQQSLFNEYVNHFYEAKSKAKERWNFEFLTKEEAANKMFYTYAHEVVELNENHLILVSDTTPSRELLEAQDTDSVFVQNPLPQDIVGSGLGQFKDELK</sequence>
<dbReference type="GO" id="GO:0000166">
    <property type="term" value="F:nucleotide binding"/>
    <property type="evidence" value="ECO:0007669"/>
    <property type="project" value="InterPro"/>
</dbReference>
<evidence type="ECO:0000256" key="5">
    <source>
        <dbReference type="ARBA" id="ARBA00022705"/>
    </source>
</evidence>
<dbReference type="PANTHER" id="PTHR33568">
    <property type="entry name" value="DNA POLYMERASE"/>
    <property type="match status" value="1"/>
</dbReference>
<dbReference type="OrthoDB" id="5600037at2759"/>
<evidence type="ECO:0000256" key="7">
    <source>
        <dbReference type="ARBA" id="ARBA00023125"/>
    </source>
</evidence>
<keyword evidence="3" id="KW-0808">Transferase</keyword>
<protein>
    <recommendedName>
        <fullName evidence="2">DNA-directed DNA polymerase</fullName>
        <ecNumber evidence="2">2.7.7.7</ecNumber>
    </recommendedName>
</protein>
<dbReference type="SUPFAM" id="SSF56672">
    <property type="entry name" value="DNA/RNA polymerases"/>
    <property type="match status" value="1"/>
</dbReference>
<evidence type="ECO:0000256" key="1">
    <source>
        <dbReference type="ARBA" id="ARBA00005755"/>
    </source>
</evidence>
<dbReference type="PANTHER" id="PTHR33568:SF3">
    <property type="entry name" value="DNA-DIRECTED DNA POLYMERASE"/>
    <property type="match status" value="1"/>
</dbReference>
<evidence type="ECO:0000256" key="3">
    <source>
        <dbReference type="ARBA" id="ARBA00022679"/>
    </source>
</evidence>
<organism evidence="10 11">
    <name type="scientific">Apophysomyces ossiformis</name>
    <dbReference type="NCBI Taxonomy" id="679940"/>
    <lineage>
        <taxon>Eukaryota</taxon>
        <taxon>Fungi</taxon>
        <taxon>Fungi incertae sedis</taxon>
        <taxon>Mucoromycota</taxon>
        <taxon>Mucoromycotina</taxon>
        <taxon>Mucoromycetes</taxon>
        <taxon>Mucorales</taxon>
        <taxon>Mucorineae</taxon>
        <taxon>Mucoraceae</taxon>
        <taxon>Apophysomyces</taxon>
    </lineage>
</organism>
<dbReference type="GO" id="GO:0003677">
    <property type="term" value="F:DNA binding"/>
    <property type="evidence" value="ECO:0007669"/>
    <property type="project" value="UniProtKB-KW"/>
</dbReference>
<dbReference type="InterPro" id="IPR043502">
    <property type="entry name" value="DNA/RNA_pol_sf"/>
</dbReference>
<dbReference type="Pfam" id="PF03175">
    <property type="entry name" value="DNA_pol_B_2"/>
    <property type="match status" value="1"/>
</dbReference>
<name>A0A8H7BGF5_9FUNG</name>
<evidence type="ECO:0000313" key="10">
    <source>
        <dbReference type="EMBL" id="KAF7720564.1"/>
    </source>
</evidence>
<keyword evidence="6" id="KW-0239">DNA-directed DNA polymerase</keyword>
<accession>A0A8H7BGF5</accession>
<feature type="domain" description="DNA-directed DNA polymerase family B mitochondria/virus" evidence="9">
    <location>
        <begin position="2"/>
        <end position="109"/>
    </location>
</feature>
<comment type="similarity">
    <text evidence="1">Belongs to the DNA polymerase type-B family.</text>
</comment>
<comment type="catalytic activity">
    <reaction evidence="8">
        <text>DNA(n) + a 2'-deoxyribonucleoside 5'-triphosphate = DNA(n+1) + diphosphate</text>
        <dbReference type="Rhea" id="RHEA:22508"/>
        <dbReference type="Rhea" id="RHEA-COMP:17339"/>
        <dbReference type="Rhea" id="RHEA-COMP:17340"/>
        <dbReference type="ChEBI" id="CHEBI:33019"/>
        <dbReference type="ChEBI" id="CHEBI:61560"/>
        <dbReference type="ChEBI" id="CHEBI:173112"/>
        <dbReference type="EC" id="2.7.7.7"/>
    </reaction>
</comment>
<dbReference type="GO" id="GO:0003887">
    <property type="term" value="F:DNA-directed DNA polymerase activity"/>
    <property type="evidence" value="ECO:0007669"/>
    <property type="project" value="UniProtKB-KW"/>
</dbReference>
<evidence type="ECO:0000256" key="4">
    <source>
        <dbReference type="ARBA" id="ARBA00022695"/>
    </source>
</evidence>
<evidence type="ECO:0000256" key="8">
    <source>
        <dbReference type="ARBA" id="ARBA00049244"/>
    </source>
</evidence>
<evidence type="ECO:0000256" key="2">
    <source>
        <dbReference type="ARBA" id="ARBA00012417"/>
    </source>
</evidence>
<keyword evidence="4" id="KW-0548">Nucleotidyltransferase</keyword>
<proteinExistence type="inferred from homology"/>
<dbReference type="AlphaFoldDB" id="A0A8H7BGF5"/>
<dbReference type="EC" id="2.7.7.7" evidence="2"/>
<keyword evidence="11" id="KW-1185">Reference proteome</keyword>
<dbReference type="EMBL" id="JABAYA010000546">
    <property type="protein sequence ID" value="KAF7720564.1"/>
    <property type="molecule type" value="Genomic_DNA"/>
</dbReference>
<evidence type="ECO:0000313" key="11">
    <source>
        <dbReference type="Proteomes" id="UP000605846"/>
    </source>
</evidence>
<feature type="non-terminal residue" evidence="10">
    <location>
        <position position="184"/>
    </location>
</feature>
<comment type="caution">
    <text evidence="10">The sequence shown here is derived from an EMBL/GenBank/DDBJ whole genome shotgun (WGS) entry which is preliminary data.</text>
</comment>
<reference evidence="10" key="1">
    <citation type="submission" date="2020-01" db="EMBL/GenBank/DDBJ databases">
        <title>Genome Sequencing of Three Apophysomyces-Like Fungal Strains Confirms a Novel Fungal Genus in the Mucoromycota with divergent Burkholderia-like Endosymbiotic Bacteria.</title>
        <authorList>
            <person name="Stajich J.E."/>
            <person name="Macias A.M."/>
            <person name="Carter-House D."/>
            <person name="Lovett B."/>
            <person name="Kasson L.R."/>
            <person name="Berry K."/>
            <person name="Grigoriev I."/>
            <person name="Chang Y."/>
            <person name="Spatafora J."/>
            <person name="Kasson M.T."/>
        </authorList>
    </citation>
    <scope>NUCLEOTIDE SEQUENCE</scope>
    <source>
        <strain evidence="10">NRRL A-21654</strain>
    </source>
</reference>